<gene>
    <name evidence="1" type="ORF">LOK49_LG01G03594</name>
</gene>
<evidence type="ECO:0000313" key="2">
    <source>
        <dbReference type="Proteomes" id="UP001060215"/>
    </source>
</evidence>
<name>A0ACC0J352_9ERIC</name>
<evidence type="ECO:0000313" key="1">
    <source>
        <dbReference type="EMBL" id="KAI8031707.1"/>
    </source>
</evidence>
<comment type="caution">
    <text evidence="1">The sequence shown here is derived from an EMBL/GenBank/DDBJ whole genome shotgun (WGS) entry which is preliminary data.</text>
</comment>
<accession>A0ACC0J352</accession>
<dbReference type="EMBL" id="CM045758">
    <property type="protein sequence ID" value="KAI8031707.1"/>
    <property type="molecule type" value="Genomic_DNA"/>
</dbReference>
<dbReference type="Proteomes" id="UP001060215">
    <property type="component" value="Chromosome 1"/>
</dbReference>
<organism evidence="1 2">
    <name type="scientific">Camellia lanceoleosa</name>
    <dbReference type="NCBI Taxonomy" id="1840588"/>
    <lineage>
        <taxon>Eukaryota</taxon>
        <taxon>Viridiplantae</taxon>
        <taxon>Streptophyta</taxon>
        <taxon>Embryophyta</taxon>
        <taxon>Tracheophyta</taxon>
        <taxon>Spermatophyta</taxon>
        <taxon>Magnoliopsida</taxon>
        <taxon>eudicotyledons</taxon>
        <taxon>Gunneridae</taxon>
        <taxon>Pentapetalae</taxon>
        <taxon>asterids</taxon>
        <taxon>Ericales</taxon>
        <taxon>Theaceae</taxon>
        <taxon>Camellia</taxon>
    </lineage>
</organism>
<protein>
    <submittedName>
        <fullName evidence="1">Protein GLUTAMINE DUMPER 4</fullName>
    </submittedName>
</protein>
<keyword evidence="2" id="KW-1185">Reference proteome</keyword>
<sequence>MRPTTTGAVAATNTTAGFQRWNSPIPYLFSSLALTLGLIAFALAILACSCKQSSSNPSSSANEQPGTPLSVLQPEMEPKIVVIMPGDENPKYLAKPIPSSCHSERV</sequence>
<proteinExistence type="predicted"/>
<reference evidence="1 2" key="1">
    <citation type="journal article" date="2022" name="Plant J.">
        <title>Chromosome-level genome of Camellia lanceoleosa provides a valuable resource for understanding genome evolution and self-incompatibility.</title>
        <authorList>
            <person name="Gong W."/>
            <person name="Xiao S."/>
            <person name="Wang L."/>
            <person name="Liao Z."/>
            <person name="Chang Y."/>
            <person name="Mo W."/>
            <person name="Hu G."/>
            <person name="Li W."/>
            <person name="Zhao G."/>
            <person name="Zhu H."/>
            <person name="Hu X."/>
            <person name="Ji K."/>
            <person name="Xiang X."/>
            <person name="Song Q."/>
            <person name="Yuan D."/>
            <person name="Jin S."/>
            <person name="Zhang L."/>
        </authorList>
    </citation>
    <scope>NUCLEOTIDE SEQUENCE [LARGE SCALE GENOMIC DNA]</scope>
    <source>
        <strain evidence="1">SQ_2022a</strain>
    </source>
</reference>